<dbReference type="eggNOG" id="ENOG502QV53">
    <property type="taxonomic scope" value="Eukaryota"/>
</dbReference>
<keyword evidence="1" id="KW-0862">Zinc</keyword>
<organism evidence="8 9">
    <name type="scientific">Aspergillus clavatus (strain ATCC 1007 / CBS 513.65 / DSM 816 / NCTC 3887 / NRRL 1 / QM 1276 / 107)</name>
    <dbReference type="NCBI Taxonomy" id="344612"/>
    <lineage>
        <taxon>Eukaryota</taxon>
        <taxon>Fungi</taxon>
        <taxon>Dikarya</taxon>
        <taxon>Ascomycota</taxon>
        <taxon>Pezizomycotina</taxon>
        <taxon>Eurotiomycetes</taxon>
        <taxon>Eurotiomycetidae</taxon>
        <taxon>Eurotiales</taxon>
        <taxon>Aspergillaceae</taxon>
        <taxon>Aspergillus</taxon>
        <taxon>Aspergillus subgen. Fumigati</taxon>
    </lineage>
</organism>
<feature type="region of interest" description="Disordered" evidence="6">
    <location>
        <begin position="448"/>
        <end position="488"/>
    </location>
</feature>
<dbReference type="Proteomes" id="UP000006701">
    <property type="component" value="Unassembled WGS sequence"/>
</dbReference>
<dbReference type="HOGENOM" id="CLU_037028_0_0_1"/>
<accession>A1CNG7</accession>
<dbReference type="InterPro" id="IPR007219">
    <property type="entry name" value="XnlR_reg_dom"/>
</dbReference>
<dbReference type="KEGG" id="act:ACLA_018920"/>
<dbReference type="GO" id="GO:0006351">
    <property type="term" value="P:DNA-templated transcription"/>
    <property type="evidence" value="ECO:0007669"/>
    <property type="project" value="InterPro"/>
</dbReference>
<keyword evidence="2" id="KW-0805">Transcription regulation</keyword>
<proteinExistence type="predicted"/>
<dbReference type="Pfam" id="PF04082">
    <property type="entry name" value="Fungal_trans"/>
    <property type="match status" value="2"/>
</dbReference>
<keyword evidence="4" id="KW-0804">Transcription</keyword>
<reference evidence="8 9" key="1">
    <citation type="journal article" date="2008" name="PLoS Genet.">
        <title>Genomic islands in the pathogenic filamentous fungus Aspergillus fumigatus.</title>
        <authorList>
            <person name="Fedorova N.D."/>
            <person name="Khaldi N."/>
            <person name="Joardar V.S."/>
            <person name="Maiti R."/>
            <person name="Amedeo P."/>
            <person name="Anderson M.J."/>
            <person name="Crabtree J."/>
            <person name="Silva J.C."/>
            <person name="Badger J.H."/>
            <person name="Albarraq A."/>
            <person name="Angiuoli S."/>
            <person name="Bussey H."/>
            <person name="Bowyer P."/>
            <person name="Cotty P.J."/>
            <person name="Dyer P.S."/>
            <person name="Egan A."/>
            <person name="Galens K."/>
            <person name="Fraser-Liggett C.M."/>
            <person name="Haas B.J."/>
            <person name="Inman J.M."/>
            <person name="Kent R."/>
            <person name="Lemieux S."/>
            <person name="Malavazi I."/>
            <person name="Orvis J."/>
            <person name="Roemer T."/>
            <person name="Ronning C.M."/>
            <person name="Sundaram J.P."/>
            <person name="Sutton G."/>
            <person name="Turner G."/>
            <person name="Venter J.C."/>
            <person name="White O.R."/>
            <person name="Whitty B.R."/>
            <person name="Youngman P."/>
            <person name="Wolfe K.H."/>
            <person name="Goldman G.H."/>
            <person name="Wortman J.R."/>
            <person name="Jiang B."/>
            <person name="Denning D.W."/>
            <person name="Nierman W.C."/>
        </authorList>
    </citation>
    <scope>NUCLEOTIDE SEQUENCE [LARGE SCALE GENOMIC DNA]</scope>
    <source>
        <strain evidence="9">ATCC 1007 / CBS 513.65 / DSM 816 / NCTC 3887 / NRRL 1</strain>
    </source>
</reference>
<dbReference type="PANTHER" id="PTHR47171:SF3">
    <property type="entry name" value="FARA-RELATED"/>
    <property type="match status" value="1"/>
</dbReference>
<dbReference type="PANTHER" id="PTHR47171">
    <property type="entry name" value="FARA-RELATED"/>
    <property type="match status" value="1"/>
</dbReference>
<dbReference type="GO" id="GO:0008270">
    <property type="term" value="F:zinc ion binding"/>
    <property type="evidence" value="ECO:0007669"/>
    <property type="project" value="InterPro"/>
</dbReference>
<sequence length="517" mass="58346">MASNTHPDHLDPLELEILNRRNAFDLPPRTVCDALVDVFFKWISPVLPVVNNHDFMRKYNDPQNPPSILLLQAMLMVASRYYHDESSQGCGISPRICYKKVKALYDAGYESDSTAILQAVVLLGVFWDGPDGRETYALLSPENQSIWKRIWWTLYTRDRSVAAAFGRPLHINAEDCTVETLTGKDFIEYDEQTGIRQPTDDTAAQFFIQYVKLCQLMDLGLCLKLSSRSTQESRTRGAAQCELGLNEWLTDCPFELQWRQSRHGFWPAMLCSTFYTIVCQLHLLKAPYSSQESQSSAFHAASTVISILETLQSRDELKYTPSFIICHAVVSFVTLKCQMEATVPSLLHAIRLKLEANLDMLGALAPTWPIASMFVELFRSMTGPEQFSPLLSVATDNCRKRARGEEDGGTVPSRSTGPFKRPKVQQVILPQTKVVLQILQREAQRRLPLSSSLQNASHQESERKHLGANFDNKHSTPSDEVEPEPENYDASTILQSLRQVIEIAKSTSLHFQDGNVS</sequence>
<dbReference type="VEuPathDB" id="FungiDB:ACLA_018920"/>
<evidence type="ECO:0000256" key="4">
    <source>
        <dbReference type="ARBA" id="ARBA00023163"/>
    </source>
</evidence>
<dbReference type="InterPro" id="IPR052073">
    <property type="entry name" value="Amide_Lactam_Regulators"/>
</dbReference>
<dbReference type="GeneID" id="4701707"/>
<evidence type="ECO:0000256" key="1">
    <source>
        <dbReference type="ARBA" id="ARBA00022833"/>
    </source>
</evidence>
<dbReference type="GO" id="GO:0003677">
    <property type="term" value="F:DNA binding"/>
    <property type="evidence" value="ECO:0007669"/>
    <property type="project" value="UniProtKB-KW"/>
</dbReference>
<feature type="region of interest" description="Disordered" evidence="6">
    <location>
        <begin position="401"/>
        <end position="420"/>
    </location>
</feature>
<feature type="domain" description="Xylanolytic transcriptional activator regulatory" evidence="7">
    <location>
        <begin position="135"/>
        <end position="235"/>
    </location>
</feature>
<evidence type="ECO:0000256" key="5">
    <source>
        <dbReference type="ARBA" id="ARBA00023242"/>
    </source>
</evidence>
<keyword evidence="5" id="KW-0539">Nucleus</keyword>
<keyword evidence="3" id="KW-0238">DNA-binding</keyword>
<evidence type="ECO:0000313" key="8">
    <source>
        <dbReference type="EMBL" id="EAW07188.1"/>
    </source>
</evidence>
<dbReference type="CDD" id="cd12148">
    <property type="entry name" value="fungal_TF_MHR"/>
    <property type="match status" value="1"/>
</dbReference>
<dbReference type="OrthoDB" id="5121955at2759"/>
<evidence type="ECO:0000259" key="7">
    <source>
        <dbReference type="Pfam" id="PF04082"/>
    </source>
</evidence>
<evidence type="ECO:0000313" key="9">
    <source>
        <dbReference type="Proteomes" id="UP000006701"/>
    </source>
</evidence>
<dbReference type="STRING" id="344612.A1CNG7"/>
<feature type="compositionally biased region" description="Polar residues" evidence="6">
    <location>
        <begin position="449"/>
        <end position="458"/>
    </location>
</feature>
<dbReference type="AlphaFoldDB" id="A1CNG7"/>
<dbReference type="RefSeq" id="XP_001268614.1">
    <property type="nucleotide sequence ID" value="XM_001268613.1"/>
</dbReference>
<feature type="domain" description="Xylanolytic transcriptional activator regulatory" evidence="7">
    <location>
        <begin position="37"/>
        <end position="131"/>
    </location>
</feature>
<dbReference type="EMBL" id="DS027059">
    <property type="protein sequence ID" value="EAW07188.1"/>
    <property type="molecule type" value="Genomic_DNA"/>
</dbReference>
<evidence type="ECO:0000256" key="6">
    <source>
        <dbReference type="SAM" id="MobiDB-lite"/>
    </source>
</evidence>
<name>A1CNG7_ASPCL</name>
<gene>
    <name evidence="8" type="ORF">ACLA_018920</name>
</gene>
<evidence type="ECO:0000256" key="3">
    <source>
        <dbReference type="ARBA" id="ARBA00023125"/>
    </source>
</evidence>
<feature type="compositionally biased region" description="Basic and acidic residues" evidence="6">
    <location>
        <begin position="459"/>
        <end position="477"/>
    </location>
</feature>
<protein>
    <submittedName>
        <fullName evidence="8">Fungal specific transcription factor domain protein</fullName>
    </submittedName>
</protein>
<keyword evidence="9" id="KW-1185">Reference proteome</keyword>
<evidence type="ECO:0000256" key="2">
    <source>
        <dbReference type="ARBA" id="ARBA00023015"/>
    </source>
</evidence>
<dbReference type="OMA" id="FYTIVCQ"/>